<accession>A0A3Q0RPA3</accession>
<dbReference type="InterPro" id="IPR044822">
    <property type="entry name" value="Myb_DNA-bind_4"/>
</dbReference>
<dbReference type="AlphaFoldDB" id="A0A3Q0RPA3"/>
<proteinExistence type="predicted"/>
<evidence type="ECO:0000259" key="1">
    <source>
        <dbReference type="Pfam" id="PF13837"/>
    </source>
</evidence>
<dbReference type="FunFam" id="1.10.10.60:FF:000032">
    <property type="entry name" value="Zinc finger and SCAN domain-containing 20"/>
    <property type="match status" value="1"/>
</dbReference>
<dbReference type="STRING" id="61819.ENSACIP00000012127"/>
<dbReference type="Proteomes" id="UP000261340">
    <property type="component" value="Unplaced"/>
</dbReference>
<dbReference type="Pfam" id="PF13837">
    <property type="entry name" value="Myb_DNA-bind_4"/>
    <property type="match status" value="1"/>
</dbReference>
<keyword evidence="3" id="KW-1185">Reference proteome</keyword>
<dbReference type="PANTHER" id="PTHR47595:SF1">
    <property type="entry name" value="MYB_SANT-LIKE DNA-BINDING DOMAIN-CONTAINING PROTEIN"/>
    <property type="match status" value="1"/>
</dbReference>
<dbReference type="Ensembl" id="ENSACIT00000012469.1">
    <property type="protein sequence ID" value="ENSACIP00000012127.1"/>
    <property type="gene ID" value="ENSACIG00000009466.1"/>
</dbReference>
<dbReference type="GeneTree" id="ENSGT00940000176275"/>
<reference evidence="2" key="2">
    <citation type="submission" date="2025-09" db="UniProtKB">
        <authorList>
            <consortium name="Ensembl"/>
        </authorList>
    </citation>
    <scope>IDENTIFICATION</scope>
</reference>
<sequence length="139" mass="15768">MEERKSLPWSNAEVQTFLCLVGDEKIQSELDGATRNERVYNEVSSLMAAHGYERTTQQCRQKLKKLKSDYRAIKDHNGRSGANRKDWKWFHQMDAIYGHRPASNGRESGLNSASSLLEATDNGECLVISHSLPVSLRTE</sequence>
<name>A0A3Q0RPA3_AMPCI</name>
<dbReference type="Gene3D" id="1.10.10.60">
    <property type="entry name" value="Homeodomain-like"/>
    <property type="match status" value="1"/>
</dbReference>
<protein>
    <recommendedName>
        <fullName evidence="1">Myb/SANT-like DNA-binding domain-containing protein</fullName>
    </recommendedName>
</protein>
<reference evidence="2" key="1">
    <citation type="submission" date="2025-08" db="UniProtKB">
        <authorList>
            <consortium name="Ensembl"/>
        </authorList>
    </citation>
    <scope>IDENTIFICATION</scope>
</reference>
<evidence type="ECO:0000313" key="2">
    <source>
        <dbReference type="Ensembl" id="ENSACIP00000012127.1"/>
    </source>
</evidence>
<feature type="domain" description="Myb/SANT-like DNA-binding" evidence="1">
    <location>
        <begin position="8"/>
        <end position="96"/>
    </location>
</feature>
<dbReference type="OMA" id="ERGKHWT"/>
<evidence type="ECO:0000313" key="3">
    <source>
        <dbReference type="Proteomes" id="UP000261340"/>
    </source>
</evidence>
<organism evidence="2 3">
    <name type="scientific">Amphilophus citrinellus</name>
    <name type="common">Midas cichlid</name>
    <name type="synonym">Cichlasoma citrinellum</name>
    <dbReference type="NCBI Taxonomy" id="61819"/>
    <lineage>
        <taxon>Eukaryota</taxon>
        <taxon>Metazoa</taxon>
        <taxon>Chordata</taxon>
        <taxon>Craniata</taxon>
        <taxon>Vertebrata</taxon>
        <taxon>Euteleostomi</taxon>
        <taxon>Actinopterygii</taxon>
        <taxon>Neopterygii</taxon>
        <taxon>Teleostei</taxon>
        <taxon>Neoteleostei</taxon>
        <taxon>Acanthomorphata</taxon>
        <taxon>Ovalentaria</taxon>
        <taxon>Cichlomorphae</taxon>
        <taxon>Cichliformes</taxon>
        <taxon>Cichlidae</taxon>
        <taxon>New World cichlids</taxon>
        <taxon>Cichlasomatinae</taxon>
        <taxon>Heroini</taxon>
        <taxon>Amphilophus</taxon>
    </lineage>
</organism>
<dbReference type="PANTHER" id="PTHR47595">
    <property type="entry name" value="HEAT SHOCK 70 KDA PROTEIN 14"/>
    <property type="match status" value="1"/>
</dbReference>